<dbReference type="PANTHER" id="PTHR48069:SF3">
    <property type="entry name" value="DIHYDROFOLATE REDUCTASE"/>
    <property type="match status" value="1"/>
</dbReference>
<dbReference type="SUPFAM" id="SSF53597">
    <property type="entry name" value="Dihydrofolate reductase-like"/>
    <property type="match status" value="1"/>
</dbReference>
<name>A0A381RAD8_9ZZZZ</name>
<dbReference type="InterPro" id="IPR001796">
    <property type="entry name" value="DHFR_dom"/>
</dbReference>
<dbReference type="PIRSF" id="PIRSF000194">
    <property type="entry name" value="DHFR"/>
    <property type="match status" value="1"/>
</dbReference>
<dbReference type="PRINTS" id="PR00070">
    <property type="entry name" value="DHFR"/>
</dbReference>
<proteinExistence type="predicted"/>
<dbReference type="GO" id="GO:0046452">
    <property type="term" value="P:dihydrofolate metabolic process"/>
    <property type="evidence" value="ECO:0007669"/>
    <property type="project" value="TreeGrafter"/>
</dbReference>
<dbReference type="GO" id="GO:0050661">
    <property type="term" value="F:NADP binding"/>
    <property type="evidence" value="ECO:0007669"/>
    <property type="project" value="InterPro"/>
</dbReference>
<accession>A0A381RAD8</accession>
<dbReference type="InterPro" id="IPR024072">
    <property type="entry name" value="DHFR-like_dom_sf"/>
</dbReference>
<dbReference type="GO" id="GO:0005829">
    <property type="term" value="C:cytosol"/>
    <property type="evidence" value="ECO:0007669"/>
    <property type="project" value="TreeGrafter"/>
</dbReference>
<dbReference type="GO" id="GO:0046655">
    <property type="term" value="P:folic acid metabolic process"/>
    <property type="evidence" value="ECO:0007669"/>
    <property type="project" value="TreeGrafter"/>
</dbReference>
<dbReference type="GO" id="GO:0043168">
    <property type="term" value="F:anion binding"/>
    <property type="evidence" value="ECO:0007669"/>
    <property type="project" value="UniProtKB-ARBA"/>
</dbReference>
<organism evidence="7">
    <name type="scientific">marine metagenome</name>
    <dbReference type="NCBI Taxonomy" id="408172"/>
    <lineage>
        <taxon>unclassified sequences</taxon>
        <taxon>metagenomes</taxon>
        <taxon>ecological metagenomes</taxon>
    </lineage>
</organism>
<sequence length="164" mass="18728">MENKELTIIAAVSINNVIGNKNKIIWNIPNDLKRFKDLTTGHSVIMGRKTFDSLPNPLPNRDNIVITRNTNYSNPDIKVCSSIEDAINLTKADNQPFIIGGGEIYSQTINMADKIELTKVYSEFNGDAFFPEIPLDIFELINEERFDSNSENEFDYAFLTYKKR</sequence>
<dbReference type="PROSITE" id="PS51330">
    <property type="entry name" value="DHFR_2"/>
    <property type="match status" value="1"/>
</dbReference>
<dbReference type="EC" id="1.5.1.3" evidence="2"/>
<evidence type="ECO:0000256" key="5">
    <source>
        <dbReference type="ARBA" id="ARBA00023002"/>
    </source>
</evidence>
<reference evidence="7" key="1">
    <citation type="submission" date="2018-05" db="EMBL/GenBank/DDBJ databases">
        <authorList>
            <person name="Lanie J.A."/>
            <person name="Ng W.-L."/>
            <person name="Kazmierczak K.M."/>
            <person name="Andrzejewski T.M."/>
            <person name="Davidsen T.M."/>
            <person name="Wayne K.J."/>
            <person name="Tettelin H."/>
            <person name="Glass J.I."/>
            <person name="Rusch D."/>
            <person name="Podicherti R."/>
            <person name="Tsui H.-C.T."/>
            <person name="Winkler M.E."/>
        </authorList>
    </citation>
    <scope>NUCLEOTIDE SEQUENCE</scope>
</reference>
<dbReference type="Pfam" id="PF00186">
    <property type="entry name" value="DHFR_1"/>
    <property type="match status" value="1"/>
</dbReference>
<comment type="pathway">
    <text evidence="1">Cofactor biosynthesis; tetrahydrofolate biosynthesis; 5,6,7,8-tetrahydrofolate from 7,8-dihydrofolate: step 1/1.</text>
</comment>
<evidence type="ECO:0000256" key="1">
    <source>
        <dbReference type="ARBA" id="ARBA00004903"/>
    </source>
</evidence>
<evidence type="ECO:0000313" key="7">
    <source>
        <dbReference type="EMBL" id="SUZ88672.1"/>
    </source>
</evidence>
<dbReference type="FunFam" id="3.40.430.10:FF:000001">
    <property type="entry name" value="Dihydrofolate reductase"/>
    <property type="match status" value="1"/>
</dbReference>
<feature type="domain" description="DHFR" evidence="6">
    <location>
        <begin position="5"/>
        <end position="163"/>
    </location>
</feature>
<dbReference type="CDD" id="cd00209">
    <property type="entry name" value="DHFR"/>
    <property type="match status" value="1"/>
</dbReference>
<dbReference type="GO" id="GO:0046654">
    <property type="term" value="P:tetrahydrofolate biosynthetic process"/>
    <property type="evidence" value="ECO:0007669"/>
    <property type="project" value="InterPro"/>
</dbReference>
<dbReference type="AlphaFoldDB" id="A0A381RAD8"/>
<protein>
    <recommendedName>
        <fullName evidence="2">dihydrofolate reductase</fullName>
        <ecNumber evidence="2">1.5.1.3</ecNumber>
    </recommendedName>
</protein>
<evidence type="ECO:0000259" key="6">
    <source>
        <dbReference type="PROSITE" id="PS51330"/>
    </source>
</evidence>
<evidence type="ECO:0000256" key="4">
    <source>
        <dbReference type="ARBA" id="ARBA00022857"/>
    </source>
</evidence>
<keyword evidence="4" id="KW-0521">NADP</keyword>
<keyword evidence="5" id="KW-0560">Oxidoreductase</keyword>
<dbReference type="InterPro" id="IPR012259">
    <property type="entry name" value="DHFR"/>
</dbReference>
<evidence type="ECO:0000256" key="2">
    <source>
        <dbReference type="ARBA" id="ARBA00012856"/>
    </source>
</evidence>
<dbReference type="EMBL" id="UINC01001782">
    <property type="protein sequence ID" value="SUZ88672.1"/>
    <property type="molecule type" value="Genomic_DNA"/>
</dbReference>
<dbReference type="Gene3D" id="3.40.430.10">
    <property type="entry name" value="Dihydrofolate Reductase, subunit A"/>
    <property type="match status" value="1"/>
</dbReference>
<dbReference type="GO" id="GO:0004146">
    <property type="term" value="F:dihydrofolate reductase activity"/>
    <property type="evidence" value="ECO:0007669"/>
    <property type="project" value="UniProtKB-EC"/>
</dbReference>
<evidence type="ECO:0000256" key="3">
    <source>
        <dbReference type="ARBA" id="ARBA00022563"/>
    </source>
</evidence>
<gene>
    <name evidence="7" type="ORF">METZ01_LOCUS41526</name>
</gene>
<keyword evidence="3" id="KW-0554">One-carbon metabolism</keyword>
<dbReference type="GO" id="GO:0006730">
    <property type="term" value="P:one-carbon metabolic process"/>
    <property type="evidence" value="ECO:0007669"/>
    <property type="project" value="UniProtKB-KW"/>
</dbReference>
<dbReference type="PANTHER" id="PTHR48069">
    <property type="entry name" value="DIHYDROFOLATE REDUCTASE"/>
    <property type="match status" value="1"/>
</dbReference>